<dbReference type="Gene3D" id="3.50.50.60">
    <property type="entry name" value="FAD/NAD(P)-binding domain"/>
    <property type="match status" value="1"/>
</dbReference>
<accession>A0A7S1Q2B9</accession>
<dbReference type="InterPro" id="IPR036188">
    <property type="entry name" value="FAD/NAD-bd_sf"/>
</dbReference>
<feature type="compositionally biased region" description="Pro residues" evidence="1">
    <location>
        <begin position="1"/>
        <end position="12"/>
    </location>
</feature>
<dbReference type="EMBL" id="HBGF01022125">
    <property type="protein sequence ID" value="CAD9115777.1"/>
    <property type="molecule type" value="Transcribed_RNA"/>
</dbReference>
<feature type="region of interest" description="Disordered" evidence="1">
    <location>
        <begin position="1"/>
        <end position="49"/>
    </location>
</feature>
<feature type="compositionally biased region" description="Basic and acidic residues" evidence="1">
    <location>
        <begin position="35"/>
        <end position="49"/>
    </location>
</feature>
<protein>
    <submittedName>
        <fullName evidence="2">Uncharacterized protein</fullName>
    </submittedName>
</protein>
<organism evidence="2">
    <name type="scientific">Neobodo designis</name>
    <name type="common">Flagellated protozoan</name>
    <name type="synonym">Bodo designis</name>
    <dbReference type="NCBI Taxonomy" id="312471"/>
    <lineage>
        <taxon>Eukaryota</taxon>
        <taxon>Discoba</taxon>
        <taxon>Euglenozoa</taxon>
        <taxon>Kinetoplastea</taxon>
        <taxon>Metakinetoplastina</taxon>
        <taxon>Neobodonida</taxon>
        <taxon>Neobodo</taxon>
    </lineage>
</organism>
<dbReference type="AlphaFoldDB" id="A0A7S1Q2B9"/>
<reference evidence="2" key="1">
    <citation type="submission" date="2021-01" db="EMBL/GenBank/DDBJ databases">
        <authorList>
            <person name="Corre E."/>
            <person name="Pelletier E."/>
            <person name="Niang G."/>
            <person name="Scheremetjew M."/>
            <person name="Finn R."/>
            <person name="Kale V."/>
            <person name="Holt S."/>
            <person name="Cochrane G."/>
            <person name="Meng A."/>
            <person name="Brown T."/>
            <person name="Cohen L."/>
        </authorList>
    </citation>
    <scope>NUCLEOTIDE SEQUENCE</scope>
    <source>
        <strain evidence="2">CCAP 1951/1</strain>
    </source>
</reference>
<sequence length="570" mass="63291">MSGDKPPTPPSEPTSAPKPDEAKDVPPNVDPEDAEYAKELRESQAARGEHSETYAFRAIMDDDKVGHVTTDDSGKLAVTDEDNALVPEDKQRVARGVALGVKLSNRALQAGGKKRRDLAGREEQTTALAEHERIITDISKNEGKFLVVGDGVVGPFMALCLRAHGIDCDLAHHPSNNDLDRGTIVLTPSATQILGDLLSVSVPSGSVVGRILVFDHVGNDMCDLDLNEFREKGESPTFFSCDRPKIEQSLLSLCNVGQYSCNVMSKAQVEKHGLVATPKGVRATFTTGTSAEYRGVIVTTRNPDHIPELTVTNEELQQHAENELAYKKAMSTATRWLEVSVPPLPELGKFEKRFTPGSQEIVELLTPRGCKMSVRPTMMATKLFYNVCMTISDQSADPRLKSTPMKTFWDETIEHWTAGVPGYVSHTMFKPMFLHSQQHFQKSRAVVFKAAPYNLPHWTQGGGRVIKVGHAVHGANYDAIDIADAQSFTDCFGLARTLAEQGDVNGYLKERRQQVMQELDLHELLTGYALKERSQFQYMRSRFGMKIMRRYIGSWRNILKNHVNVMARPK</sequence>
<evidence type="ECO:0000256" key="1">
    <source>
        <dbReference type="SAM" id="MobiDB-lite"/>
    </source>
</evidence>
<proteinExistence type="predicted"/>
<dbReference type="SUPFAM" id="SSF51905">
    <property type="entry name" value="FAD/NAD(P)-binding domain"/>
    <property type="match status" value="1"/>
</dbReference>
<gene>
    <name evidence="2" type="ORF">NDES1114_LOCUS14604</name>
</gene>
<evidence type="ECO:0000313" key="2">
    <source>
        <dbReference type="EMBL" id="CAD9115777.1"/>
    </source>
</evidence>
<name>A0A7S1Q2B9_NEODS</name>